<dbReference type="Proteomes" id="UP000325372">
    <property type="component" value="Unassembled WGS sequence"/>
</dbReference>
<sequence length="234" mass="25847">MSTRATAWLLAALASTTWAQTDSTDDAAEAPPPASLAELASQSDLVAVVQVADTDYVYARGFPTGGTAFLRVLIRWRLTHPVGDLVRVYDEGLHEGECYFQNPDVGEEGRRHLLFVRDNPDVDNQFLGLPHGCSLEVLVTADNGYALRYPPSNFELTNDLAALARPLQFADPYAVVDDDELTIAERDALLEGGWLVQQDDGRYRFTHGIPLGDLRPLLGEENLTHDRTLLRPTE</sequence>
<accession>A0A5N0TAN4</accession>
<reference evidence="2 3" key="1">
    <citation type="submission" date="2019-09" db="EMBL/GenBank/DDBJ databases">
        <title>Wenzhouxiangella sp. Genome sequencing and assembly.</title>
        <authorList>
            <person name="Zhang R."/>
        </authorList>
    </citation>
    <scope>NUCLEOTIDE SEQUENCE [LARGE SCALE GENOMIC DNA]</scope>
    <source>
        <strain evidence="2 3">W260</strain>
    </source>
</reference>
<proteinExistence type="predicted"/>
<dbReference type="RefSeq" id="WP_150863866.1">
    <property type="nucleotide sequence ID" value="NZ_VYXP01000004.1"/>
</dbReference>
<evidence type="ECO:0000256" key="1">
    <source>
        <dbReference type="SAM" id="SignalP"/>
    </source>
</evidence>
<dbReference type="AlphaFoldDB" id="A0A5N0TAN4"/>
<evidence type="ECO:0000313" key="3">
    <source>
        <dbReference type="Proteomes" id="UP000325372"/>
    </source>
</evidence>
<name>A0A5N0TAN4_9GAMM</name>
<keyword evidence="3" id="KW-1185">Reference proteome</keyword>
<dbReference type="EMBL" id="VYXP01000004">
    <property type="protein sequence ID" value="KAA9132075.1"/>
    <property type="molecule type" value="Genomic_DNA"/>
</dbReference>
<keyword evidence="1" id="KW-0732">Signal</keyword>
<feature type="signal peptide" evidence="1">
    <location>
        <begin position="1"/>
        <end position="19"/>
    </location>
</feature>
<organism evidence="2 3">
    <name type="scientific">Marinihelvus fidelis</name>
    <dbReference type="NCBI Taxonomy" id="2613842"/>
    <lineage>
        <taxon>Bacteria</taxon>
        <taxon>Pseudomonadati</taxon>
        <taxon>Pseudomonadota</taxon>
        <taxon>Gammaproteobacteria</taxon>
        <taxon>Chromatiales</taxon>
        <taxon>Wenzhouxiangellaceae</taxon>
        <taxon>Marinihelvus</taxon>
    </lineage>
</organism>
<gene>
    <name evidence="2" type="ORF">F3N42_07860</name>
</gene>
<evidence type="ECO:0000313" key="2">
    <source>
        <dbReference type="EMBL" id="KAA9132075.1"/>
    </source>
</evidence>
<protein>
    <submittedName>
        <fullName evidence="2">Uncharacterized protein</fullName>
    </submittedName>
</protein>
<comment type="caution">
    <text evidence="2">The sequence shown here is derived from an EMBL/GenBank/DDBJ whole genome shotgun (WGS) entry which is preliminary data.</text>
</comment>
<feature type="chain" id="PRO_5024327173" evidence="1">
    <location>
        <begin position="20"/>
        <end position="234"/>
    </location>
</feature>